<reference evidence="1 2" key="1">
    <citation type="submission" date="2015-06" db="EMBL/GenBank/DDBJ databases">
        <title>Survival trade-offs in plant roots during colonization by closely related pathogenic and mutualistic fungi.</title>
        <authorList>
            <person name="Hacquard S."/>
            <person name="Kracher B."/>
            <person name="Hiruma K."/>
            <person name="Weinman A."/>
            <person name="Muench P."/>
            <person name="Garrido Oter R."/>
            <person name="Ver Loren van Themaat E."/>
            <person name="Dallerey J.-F."/>
            <person name="Damm U."/>
            <person name="Henrissat B."/>
            <person name="Lespinet O."/>
            <person name="Thon M."/>
            <person name="Kemen E."/>
            <person name="McHardy A.C."/>
            <person name="Schulze-Lefert P."/>
            <person name="O'Connell R.J."/>
        </authorList>
    </citation>
    <scope>NUCLEOTIDE SEQUENCE [LARGE SCALE GENOMIC DNA]</scope>
    <source>
        <strain evidence="1 2">MAFF 238704</strain>
    </source>
</reference>
<keyword evidence="1" id="KW-0489">Methyltransferase</keyword>
<name>A0A167A011_COLIC</name>
<comment type="caution">
    <text evidence="1">The sequence shown here is derived from an EMBL/GenBank/DDBJ whole genome shotgun (WGS) entry which is preliminary data.</text>
</comment>
<organism evidence="1 2">
    <name type="scientific">Colletotrichum incanum</name>
    <name type="common">Soybean anthracnose fungus</name>
    <dbReference type="NCBI Taxonomy" id="1573173"/>
    <lineage>
        <taxon>Eukaryota</taxon>
        <taxon>Fungi</taxon>
        <taxon>Dikarya</taxon>
        <taxon>Ascomycota</taxon>
        <taxon>Pezizomycotina</taxon>
        <taxon>Sordariomycetes</taxon>
        <taxon>Hypocreomycetidae</taxon>
        <taxon>Glomerellales</taxon>
        <taxon>Glomerellaceae</taxon>
        <taxon>Colletotrichum</taxon>
        <taxon>Colletotrichum spaethianum species complex</taxon>
    </lineage>
</organism>
<accession>A0A167A011</accession>
<gene>
    <name evidence="1" type="ORF">CI238_07216</name>
</gene>
<keyword evidence="2" id="KW-1185">Reference proteome</keyword>
<sequence>MDTRTPRLMTTHLPSAALILDYRRGNGRTYRRRSDGKCVLPNDEAGACEPLTHKDGVKRVLDIGTGTVFGLWITRMIILKQHGPPNCNFEVDDVEKDLDAAF</sequence>
<dbReference type="AlphaFoldDB" id="A0A167A011"/>
<dbReference type="GO" id="GO:0008168">
    <property type="term" value="F:methyltransferase activity"/>
    <property type="evidence" value="ECO:0007669"/>
    <property type="project" value="UniProtKB-KW"/>
</dbReference>
<protein>
    <submittedName>
        <fullName evidence="1">Methyltransferase domain-containing protein</fullName>
    </submittedName>
</protein>
<dbReference type="STRING" id="1573173.A0A167A011"/>
<dbReference type="Proteomes" id="UP000076584">
    <property type="component" value="Unassembled WGS sequence"/>
</dbReference>
<dbReference type="EMBL" id="LFIW01002072">
    <property type="protein sequence ID" value="KZL79555.1"/>
    <property type="molecule type" value="Genomic_DNA"/>
</dbReference>
<keyword evidence="1" id="KW-0808">Transferase</keyword>
<dbReference type="GO" id="GO:0032259">
    <property type="term" value="P:methylation"/>
    <property type="evidence" value="ECO:0007669"/>
    <property type="project" value="UniProtKB-KW"/>
</dbReference>
<evidence type="ECO:0000313" key="1">
    <source>
        <dbReference type="EMBL" id="KZL79555.1"/>
    </source>
</evidence>
<evidence type="ECO:0000313" key="2">
    <source>
        <dbReference type="Proteomes" id="UP000076584"/>
    </source>
</evidence>
<proteinExistence type="predicted"/>